<dbReference type="FunFam" id="1.20.1050.10:FF:000030">
    <property type="entry name" value="Glutathione S-transferase S1"/>
    <property type="match status" value="1"/>
</dbReference>
<dbReference type="PROSITE" id="PS50404">
    <property type="entry name" value="GST_NTER"/>
    <property type="match status" value="1"/>
</dbReference>
<dbReference type="InterPro" id="IPR004045">
    <property type="entry name" value="Glutathione_S-Trfase_N"/>
</dbReference>
<dbReference type="InterPro" id="IPR040079">
    <property type="entry name" value="Glutathione_S-Trfase"/>
</dbReference>
<dbReference type="InterPro" id="IPR010987">
    <property type="entry name" value="Glutathione-S-Trfase_C-like"/>
</dbReference>
<dbReference type="InterPro" id="IPR036282">
    <property type="entry name" value="Glutathione-S-Trfase_C_sf"/>
</dbReference>
<organism evidence="3 4">
    <name type="scientific">Owenia fusiformis</name>
    <name type="common">Polychaete worm</name>
    <dbReference type="NCBI Taxonomy" id="6347"/>
    <lineage>
        <taxon>Eukaryota</taxon>
        <taxon>Metazoa</taxon>
        <taxon>Spiralia</taxon>
        <taxon>Lophotrochozoa</taxon>
        <taxon>Annelida</taxon>
        <taxon>Polychaeta</taxon>
        <taxon>Sedentaria</taxon>
        <taxon>Canalipalpata</taxon>
        <taxon>Sabellida</taxon>
        <taxon>Oweniida</taxon>
        <taxon>Oweniidae</taxon>
        <taxon>Owenia</taxon>
    </lineage>
</organism>
<keyword evidence="4" id="KW-1185">Reference proteome</keyword>
<dbReference type="SUPFAM" id="SSF52833">
    <property type="entry name" value="Thioredoxin-like"/>
    <property type="match status" value="1"/>
</dbReference>
<dbReference type="CDD" id="cd03039">
    <property type="entry name" value="GST_N_Sigma_like"/>
    <property type="match status" value="1"/>
</dbReference>
<dbReference type="Proteomes" id="UP000749559">
    <property type="component" value="Unassembled WGS sequence"/>
</dbReference>
<dbReference type="SFLD" id="SFLDG01205">
    <property type="entry name" value="AMPS.1"/>
    <property type="match status" value="1"/>
</dbReference>
<comment type="caution">
    <text evidence="3">The sequence shown here is derived from an EMBL/GenBank/DDBJ whole genome shotgun (WGS) entry which is preliminary data.</text>
</comment>
<gene>
    <name evidence="3" type="ORF">OFUS_LOCUS19348</name>
</gene>
<keyword evidence="2" id="KW-0273">Eye lens protein</keyword>
<comment type="similarity">
    <text evidence="1">Belongs to the GST superfamily.</text>
</comment>
<proteinExistence type="inferred from homology"/>
<dbReference type="SUPFAM" id="SSF47616">
    <property type="entry name" value="GST C-terminal domain-like"/>
    <property type="match status" value="1"/>
</dbReference>
<dbReference type="PANTHER" id="PTHR11571:SF150">
    <property type="entry name" value="GLUTATHIONE S-TRANSFERASE"/>
    <property type="match status" value="1"/>
</dbReference>
<dbReference type="PROSITE" id="PS50405">
    <property type="entry name" value="GST_CTER"/>
    <property type="match status" value="1"/>
</dbReference>
<dbReference type="InterPro" id="IPR050213">
    <property type="entry name" value="GST_superfamily"/>
</dbReference>
<evidence type="ECO:0000313" key="3">
    <source>
        <dbReference type="EMBL" id="CAH1794689.1"/>
    </source>
</evidence>
<name>A0A8J1U5R1_OWEFU</name>
<dbReference type="SFLD" id="SFLDS00019">
    <property type="entry name" value="Glutathione_Transferase_(cytos"/>
    <property type="match status" value="1"/>
</dbReference>
<dbReference type="InterPro" id="IPR036249">
    <property type="entry name" value="Thioredoxin-like_sf"/>
</dbReference>
<dbReference type="Pfam" id="PF14497">
    <property type="entry name" value="GST_C_3"/>
    <property type="match status" value="1"/>
</dbReference>
<reference evidence="3" key="1">
    <citation type="submission" date="2022-03" db="EMBL/GenBank/DDBJ databases">
        <authorList>
            <person name="Martin C."/>
        </authorList>
    </citation>
    <scope>NUCLEOTIDE SEQUENCE</scope>
</reference>
<dbReference type="FunFam" id="3.40.30.10:FF:000258">
    <property type="entry name" value="Glutathione S-transferase"/>
    <property type="match status" value="1"/>
</dbReference>
<accession>A0A8J1U5R1</accession>
<dbReference type="InterPro" id="IPR004046">
    <property type="entry name" value="GST_C"/>
</dbReference>
<dbReference type="GO" id="GO:0006749">
    <property type="term" value="P:glutathione metabolic process"/>
    <property type="evidence" value="ECO:0007669"/>
    <property type="project" value="TreeGrafter"/>
</dbReference>
<dbReference type="SFLD" id="SFLDG00363">
    <property type="entry name" value="AMPS_(cytGST):_Alpha-__Mu-__Pi"/>
    <property type="match status" value="1"/>
</dbReference>
<evidence type="ECO:0000313" key="4">
    <source>
        <dbReference type="Proteomes" id="UP000749559"/>
    </source>
</evidence>
<evidence type="ECO:0000256" key="2">
    <source>
        <dbReference type="ARBA" id="ARBA00022613"/>
    </source>
</evidence>
<dbReference type="Gene3D" id="1.20.1050.130">
    <property type="match status" value="1"/>
</dbReference>
<dbReference type="CDD" id="cd03192">
    <property type="entry name" value="GST_C_Sigma_like"/>
    <property type="match status" value="1"/>
</dbReference>
<dbReference type="PANTHER" id="PTHR11571">
    <property type="entry name" value="GLUTATHIONE S-TRANSFERASE"/>
    <property type="match status" value="1"/>
</dbReference>
<dbReference type="AlphaFoldDB" id="A0A8J1U5R1"/>
<sequence>MPTYKLTYFNGRGFGEITRMIFKQAGVEFEDVRLERDEWTKMKEKGGTPFGQLPILEVDGKVLSQSLAIARFAARETGLQGKTSFDQAIAESAVEAVSEVFRAQITAHFEKDEAKKAVLQEKFNTETRPAFHSNMSKLIAGDWIVGNSVTWADLLLLNYFDALPEEIKNEIRKSYPKFAKVVDNVAALPNIAKWVKERPVTEF</sequence>
<evidence type="ECO:0000256" key="1">
    <source>
        <dbReference type="ARBA" id="ARBA00007409"/>
    </source>
</evidence>
<protein>
    <submittedName>
        <fullName evidence="3">Uncharacterized protein</fullName>
    </submittedName>
</protein>
<dbReference type="GO" id="GO:0005212">
    <property type="term" value="F:structural constituent of eye lens"/>
    <property type="evidence" value="ECO:0007669"/>
    <property type="project" value="UniProtKB-KW"/>
</dbReference>
<dbReference type="Pfam" id="PF02798">
    <property type="entry name" value="GST_N"/>
    <property type="match status" value="1"/>
</dbReference>
<dbReference type="OrthoDB" id="414243at2759"/>
<dbReference type="EMBL" id="CAIIXF020000009">
    <property type="protein sequence ID" value="CAH1794689.1"/>
    <property type="molecule type" value="Genomic_DNA"/>
</dbReference>
<dbReference type="GO" id="GO:0004364">
    <property type="term" value="F:glutathione transferase activity"/>
    <property type="evidence" value="ECO:0007669"/>
    <property type="project" value="TreeGrafter"/>
</dbReference>